<sequence>MRKTLAEKPNNNPIRRLTKARIKAEKQVIGGATSNQDTLLDNTQDGQNLVAADQNITKTTTRDQPVNLESSNSNYPLKTQVVKILQDIVETGSKEDKTSNSKEKSATIEEHVTNLYLHNGKAILLEDETVGIATNEDVHSTHMNSLDVTKGHEAKSKDELDLVTNKFMLQL</sequence>
<evidence type="ECO:0000313" key="2">
    <source>
        <dbReference type="Proteomes" id="UP001630127"/>
    </source>
</evidence>
<name>A0ABD2YAY1_9GENT</name>
<reference evidence="1 2" key="1">
    <citation type="submission" date="2024-11" db="EMBL/GenBank/DDBJ databases">
        <title>A near-complete genome assembly of Cinchona calisaya.</title>
        <authorList>
            <person name="Lian D.C."/>
            <person name="Zhao X.W."/>
            <person name="Wei L."/>
        </authorList>
    </citation>
    <scope>NUCLEOTIDE SEQUENCE [LARGE SCALE GENOMIC DNA]</scope>
    <source>
        <tissue evidence="1">Nenye</tissue>
    </source>
</reference>
<dbReference type="Proteomes" id="UP001630127">
    <property type="component" value="Unassembled WGS sequence"/>
</dbReference>
<accession>A0ABD2YAY1</accession>
<gene>
    <name evidence="1" type="ORF">ACH5RR_033687</name>
</gene>
<protein>
    <submittedName>
        <fullName evidence="1">Uncharacterized protein</fullName>
    </submittedName>
</protein>
<evidence type="ECO:0000313" key="1">
    <source>
        <dbReference type="EMBL" id="KAL3503846.1"/>
    </source>
</evidence>
<comment type="caution">
    <text evidence="1">The sequence shown here is derived from an EMBL/GenBank/DDBJ whole genome shotgun (WGS) entry which is preliminary data.</text>
</comment>
<dbReference type="AlphaFoldDB" id="A0ABD2YAY1"/>
<organism evidence="1 2">
    <name type="scientific">Cinchona calisaya</name>
    <dbReference type="NCBI Taxonomy" id="153742"/>
    <lineage>
        <taxon>Eukaryota</taxon>
        <taxon>Viridiplantae</taxon>
        <taxon>Streptophyta</taxon>
        <taxon>Embryophyta</taxon>
        <taxon>Tracheophyta</taxon>
        <taxon>Spermatophyta</taxon>
        <taxon>Magnoliopsida</taxon>
        <taxon>eudicotyledons</taxon>
        <taxon>Gunneridae</taxon>
        <taxon>Pentapetalae</taxon>
        <taxon>asterids</taxon>
        <taxon>lamiids</taxon>
        <taxon>Gentianales</taxon>
        <taxon>Rubiaceae</taxon>
        <taxon>Cinchonoideae</taxon>
        <taxon>Cinchoneae</taxon>
        <taxon>Cinchona</taxon>
    </lineage>
</organism>
<proteinExistence type="predicted"/>
<dbReference type="EMBL" id="JBJUIK010000014">
    <property type="protein sequence ID" value="KAL3503846.1"/>
    <property type="molecule type" value="Genomic_DNA"/>
</dbReference>
<keyword evidence="2" id="KW-1185">Reference proteome</keyword>